<evidence type="ECO:0000313" key="2">
    <source>
        <dbReference type="EMBL" id="GMN45105.1"/>
    </source>
</evidence>
<dbReference type="EMBL" id="BTGU01000019">
    <property type="protein sequence ID" value="GMN45105.1"/>
    <property type="molecule type" value="Genomic_DNA"/>
</dbReference>
<keyword evidence="3" id="KW-1185">Reference proteome</keyword>
<dbReference type="InterPro" id="IPR005162">
    <property type="entry name" value="Retrotrans_gag_dom"/>
</dbReference>
<name>A0AA88A529_FICCA</name>
<accession>A0AA88A529</accession>
<comment type="caution">
    <text evidence="2">The sequence shown here is derived from an EMBL/GenBank/DDBJ whole genome shotgun (WGS) entry which is preliminary data.</text>
</comment>
<reference evidence="2" key="1">
    <citation type="submission" date="2023-07" db="EMBL/GenBank/DDBJ databases">
        <title>draft genome sequence of fig (Ficus carica).</title>
        <authorList>
            <person name="Takahashi T."/>
            <person name="Nishimura K."/>
        </authorList>
    </citation>
    <scope>NUCLEOTIDE SEQUENCE</scope>
</reference>
<dbReference type="Pfam" id="PF03732">
    <property type="entry name" value="Retrotrans_gag"/>
    <property type="match status" value="1"/>
</dbReference>
<gene>
    <name evidence="2" type="ORF">TIFTF001_014282</name>
</gene>
<protein>
    <recommendedName>
        <fullName evidence="1">Retrotransposon gag domain-containing protein</fullName>
    </recommendedName>
</protein>
<evidence type="ECO:0000259" key="1">
    <source>
        <dbReference type="Pfam" id="PF03732"/>
    </source>
</evidence>
<sequence>MFLRNHVQEQVKEKFSSKMASRLPHVVPTCHESEFGPWFELDWTGRPNHSMAARHVVLAERKLTTYVYAVAGRYRVGIRAGFLPSTFTVCLPAPLSLTVSLAGWLIDMETIFRVCHIEAHFQVVLASRCLAGNARMWWLTLRLPDVQGLAWADFRAFILARFGPLPDKEANMPYRDPRIYNDIYIRRYLNYRRATVGSEAVCTSPDKGNSLNDMIDAIMEAEVIAYMVQARAIALVDNYMVEPVDANDNEVDSTEFRANPEEHPEDPLIFIILLEQQQETNRLREQIAQLNQIPRANVVPPQENPVPPVVPQVPKVHQEIPRNAGVPLAPTRVQANPPLIREDLLYECFRRMKALEFEGPADPIEANNWLIDIQVILDFMGLSEQKKVLCASFALKKDAWHWWMTVQMRRNVTTMSWQDFVTEFRAMYYNRETLAAQQDEFNSFRQGSMTVMEAVKKFEQLARLRPELVPNETEKVRRIIHEDVSD</sequence>
<feature type="domain" description="Retrotransposon gag" evidence="1">
    <location>
        <begin position="391"/>
        <end position="480"/>
    </location>
</feature>
<organism evidence="2 3">
    <name type="scientific">Ficus carica</name>
    <name type="common">Common fig</name>
    <dbReference type="NCBI Taxonomy" id="3494"/>
    <lineage>
        <taxon>Eukaryota</taxon>
        <taxon>Viridiplantae</taxon>
        <taxon>Streptophyta</taxon>
        <taxon>Embryophyta</taxon>
        <taxon>Tracheophyta</taxon>
        <taxon>Spermatophyta</taxon>
        <taxon>Magnoliopsida</taxon>
        <taxon>eudicotyledons</taxon>
        <taxon>Gunneridae</taxon>
        <taxon>Pentapetalae</taxon>
        <taxon>rosids</taxon>
        <taxon>fabids</taxon>
        <taxon>Rosales</taxon>
        <taxon>Moraceae</taxon>
        <taxon>Ficeae</taxon>
        <taxon>Ficus</taxon>
    </lineage>
</organism>
<proteinExistence type="predicted"/>
<dbReference type="AlphaFoldDB" id="A0AA88A529"/>
<dbReference type="Proteomes" id="UP001187192">
    <property type="component" value="Unassembled WGS sequence"/>
</dbReference>
<evidence type="ECO:0000313" key="3">
    <source>
        <dbReference type="Proteomes" id="UP001187192"/>
    </source>
</evidence>